<evidence type="ECO:0000313" key="2">
    <source>
        <dbReference type="EMBL" id="KIL70398.1"/>
    </source>
</evidence>
<gene>
    <name evidence="2" type="ORF">M378DRAFT_156521</name>
</gene>
<protein>
    <submittedName>
        <fullName evidence="2">Uncharacterized protein</fullName>
    </submittedName>
</protein>
<keyword evidence="3" id="KW-1185">Reference proteome</keyword>
<reference evidence="2 3" key="1">
    <citation type="submission" date="2014-04" db="EMBL/GenBank/DDBJ databases">
        <title>Evolutionary Origins and Diversification of the Mycorrhizal Mutualists.</title>
        <authorList>
            <consortium name="DOE Joint Genome Institute"/>
            <consortium name="Mycorrhizal Genomics Consortium"/>
            <person name="Kohler A."/>
            <person name="Kuo A."/>
            <person name="Nagy L.G."/>
            <person name="Floudas D."/>
            <person name="Copeland A."/>
            <person name="Barry K.W."/>
            <person name="Cichocki N."/>
            <person name="Veneault-Fourrey C."/>
            <person name="LaButti K."/>
            <person name="Lindquist E.A."/>
            <person name="Lipzen A."/>
            <person name="Lundell T."/>
            <person name="Morin E."/>
            <person name="Murat C."/>
            <person name="Riley R."/>
            <person name="Ohm R."/>
            <person name="Sun H."/>
            <person name="Tunlid A."/>
            <person name="Henrissat B."/>
            <person name="Grigoriev I.V."/>
            <person name="Hibbett D.S."/>
            <person name="Martin F."/>
        </authorList>
    </citation>
    <scope>NUCLEOTIDE SEQUENCE [LARGE SCALE GENOMIC DNA]</scope>
    <source>
        <strain evidence="2 3">Koide BX008</strain>
    </source>
</reference>
<sequence>MLRRSINPKYVREPSKLQRQTQKSEQTRELEPIFPIYRLMTYLSLTDSIQKEYLPFSQKAVLRSQRHDL</sequence>
<feature type="region of interest" description="Disordered" evidence="1">
    <location>
        <begin position="1"/>
        <end position="27"/>
    </location>
</feature>
<evidence type="ECO:0000256" key="1">
    <source>
        <dbReference type="SAM" id="MobiDB-lite"/>
    </source>
</evidence>
<proteinExistence type="predicted"/>
<name>A0A0C2XMM8_AMAMK</name>
<evidence type="ECO:0000313" key="3">
    <source>
        <dbReference type="Proteomes" id="UP000054549"/>
    </source>
</evidence>
<organism evidence="2 3">
    <name type="scientific">Amanita muscaria (strain Koide BX008)</name>
    <dbReference type="NCBI Taxonomy" id="946122"/>
    <lineage>
        <taxon>Eukaryota</taxon>
        <taxon>Fungi</taxon>
        <taxon>Dikarya</taxon>
        <taxon>Basidiomycota</taxon>
        <taxon>Agaricomycotina</taxon>
        <taxon>Agaricomycetes</taxon>
        <taxon>Agaricomycetidae</taxon>
        <taxon>Agaricales</taxon>
        <taxon>Pluteineae</taxon>
        <taxon>Amanitaceae</taxon>
        <taxon>Amanita</taxon>
    </lineage>
</organism>
<accession>A0A0C2XMM8</accession>
<dbReference type="Proteomes" id="UP000054549">
    <property type="component" value="Unassembled WGS sequence"/>
</dbReference>
<dbReference type="EMBL" id="KN818224">
    <property type="protein sequence ID" value="KIL70398.1"/>
    <property type="molecule type" value="Genomic_DNA"/>
</dbReference>
<dbReference type="HOGENOM" id="CLU_2775429_0_0_1"/>
<dbReference type="InParanoid" id="A0A0C2XMM8"/>
<dbReference type="AlphaFoldDB" id="A0A0C2XMM8"/>